<name>A0ABX5AGX6_RATRA</name>
<reference evidence="1 2" key="1">
    <citation type="submission" date="2018-02" db="EMBL/GenBank/DDBJ databases">
        <title>Bacteriophage NCPPB3778 and a type I-E CRISPR drive the evolution of the US Biological Select Agent, Rathayibacter toxicus.</title>
        <authorList>
            <person name="Davis E.W.II."/>
            <person name="Tabima J.F."/>
            <person name="Weisberg A.J."/>
            <person name="Lopes L.D."/>
            <person name="Wiseman M.S."/>
            <person name="Wiseman M.S."/>
            <person name="Pupko T."/>
            <person name="Belcher M.S."/>
            <person name="Sechler A.J."/>
            <person name="Tancos M.A."/>
            <person name="Schroeder B.K."/>
            <person name="Murray T.D."/>
            <person name="Luster D.G."/>
            <person name="Schneider W.L."/>
            <person name="Rogers E."/>
            <person name="Andreote F.D."/>
            <person name="Grunwald N.J."/>
            <person name="Putnam M.L."/>
            <person name="Chang J.H."/>
        </authorList>
    </citation>
    <scope>NUCLEOTIDE SEQUENCE [LARGE SCALE GENOMIC DNA]</scope>
    <source>
        <strain evidence="1 2">AY1D6</strain>
    </source>
</reference>
<dbReference type="RefSeq" id="WP_097165638.1">
    <property type="nucleotide sequence ID" value="NZ_CP028129.1"/>
</dbReference>
<dbReference type="Proteomes" id="UP000239698">
    <property type="component" value="Unassembled WGS sequence"/>
</dbReference>
<evidence type="ECO:0008006" key="3">
    <source>
        <dbReference type="Google" id="ProtNLM"/>
    </source>
</evidence>
<evidence type="ECO:0000313" key="2">
    <source>
        <dbReference type="Proteomes" id="UP000239698"/>
    </source>
</evidence>
<keyword evidence="2" id="KW-1185">Reference proteome</keyword>
<sequence length="74" mass="7827">MVRPTLGTAEIQLDPATGSPVRVDTPVSVVASAPRSLMSRMFGRRRCEACGAAPVRRADGFCSAACAGTFHLYE</sequence>
<protein>
    <recommendedName>
        <fullName evidence="3">DUF2116 family Zn-ribbon domain-containing protein</fullName>
    </recommendedName>
</protein>
<accession>A0ABX5AGX6</accession>
<evidence type="ECO:0000313" key="1">
    <source>
        <dbReference type="EMBL" id="PPH79872.1"/>
    </source>
</evidence>
<dbReference type="EMBL" id="PSVT01000001">
    <property type="protein sequence ID" value="PPH79872.1"/>
    <property type="molecule type" value="Genomic_DNA"/>
</dbReference>
<organism evidence="1 2">
    <name type="scientific">Rathayibacter rathayi</name>
    <name type="common">Corynebacterium rathayi</name>
    <dbReference type="NCBI Taxonomy" id="33887"/>
    <lineage>
        <taxon>Bacteria</taxon>
        <taxon>Bacillati</taxon>
        <taxon>Actinomycetota</taxon>
        <taxon>Actinomycetes</taxon>
        <taxon>Micrococcales</taxon>
        <taxon>Microbacteriaceae</taxon>
        <taxon>Rathayibacter</taxon>
    </lineage>
</organism>
<dbReference type="GeneID" id="49820483"/>
<comment type="caution">
    <text evidence="1">The sequence shown here is derived from an EMBL/GenBank/DDBJ whole genome shotgun (WGS) entry which is preliminary data.</text>
</comment>
<proteinExistence type="predicted"/>
<gene>
    <name evidence="1" type="ORF">C5C40_00850</name>
</gene>